<evidence type="ECO:0000256" key="2">
    <source>
        <dbReference type="ARBA" id="ARBA00005983"/>
    </source>
</evidence>
<feature type="region of interest" description="Disordered" evidence="11">
    <location>
        <begin position="370"/>
        <end position="404"/>
    </location>
</feature>
<evidence type="ECO:0000256" key="6">
    <source>
        <dbReference type="ARBA" id="ARBA00022741"/>
    </source>
</evidence>
<evidence type="ECO:0000259" key="12">
    <source>
        <dbReference type="PROSITE" id="PS50146"/>
    </source>
</evidence>
<evidence type="ECO:0000256" key="9">
    <source>
        <dbReference type="ARBA" id="ARBA00023209"/>
    </source>
</evidence>
<dbReference type="PANTHER" id="PTHR12358:SF54">
    <property type="entry name" value="SPHINGOSINE KINASE RELATED PROTEIN"/>
    <property type="match status" value="1"/>
</dbReference>
<keyword evidence="9" id="KW-0443">Lipid metabolism</keyword>
<keyword evidence="14" id="KW-1185">Reference proteome</keyword>
<dbReference type="EC" id="2.7.1.107" evidence="4"/>
<gene>
    <name evidence="13" type="ORF">H4W27_002204</name>
</gene>
<keyword evidence="6" id="KW-0547">Nucleotide-binding</keyword>
<keyword evidence="9" id="KW-0594">Phospholipid biosynthesis</keyword>
<proteinExistence type="inferred from homology"/>
<protein>
    <recommendedName>
        <fullName evidence="4">diacylglycerol kinase (ATP)</fullName>
        <ecNumber evidence="4">2.7.1.107</ecNumber>
    </recommendedName>
</protein>
<accession>A0ABR9JGW4</accession>
<dbReference type="SUPFAM" id="SSF111331">
    <property type="entry name" value="NAD kinase/diacylglycerol kinase-like"/>
    <property type="match status" value="1"/>
</dbReference>
<evidence type="ECO:0000256" key="11">
    <source>
        <dbReference type="SAM" id="MobiDB-lite"/>
    </source>
</evidence>
<keyword evidence="10" id="KW-1208">Phospholipid metabolism</keyword>
<comment type="similarity">
    <text evidence="3">Belongs to the eukaryotic diacylglycerol kinase family.</text>
</comment>
<evidence type="ECO:0000313" key="14">
    <source>
        <dbReference type="Proteomes" id="UP000643525"/>
    </source>
</evidence>
<evidence type="ECO:0000256" key="10">
    <source>
        <dbReference type="ARBA" id="ARBA00023264"/>
    </source>
</evidence>
<evidence type="ECO:0000256" key="5">
    <source>
        <dbReference type="ARBA" id="ARBA00022679"/>
    </source>
</evidence>
<evidence type="ECO:0000256" key="7">
    <source>
        <dbReference type="ARBA" id="ARBA00022777"/>
    </source>
</evidence>
<evidence type="ECO:0000313" key="13">
    <source>
        <dbReference type="EMBL" id="MBE1525086.1"/>
    </source>
</evidence>
<dbReference type="RefSeq" id="WP_192595998.1">
    <property type="nucleotide sequence ID" value="NZ_BAAALJ010000013.1"/>
</dbReference>
<dbReference type="PANTHER" id="PTHR12358">
    <property type="entry name" value="SPHINGOSINE KINASE"/>
    <property type="match status" value="1"/>
</dbReference>
<dbReference type="Gene3D" id="3.40.50.10330">
    <property type="entry name" value="Probable inorganic polyphosphate/atp-NAD kinase, domain 1"/>
    <property type="match status" value="1"/>
</dbReference>
<evidence type="ECO:0000256" key="3">
    <source>
        <dbReference type="ARBA" id="ARBA00009280"/>
    </source>
</evidence>
<dbReference type="SMART" id="SM00046">
    <property type="entry name" value="DAGKc"/>
    <property type="match status" value="1"/>
</dbReference>
<dbReference type="InterPro" id="IPR001206">
    <property type="entry name" value="Diacylglycerol_kinase_cat_dom"/>
</dbReference>
<comment type="cofactor">
    <cofactor evidence="1">
        <name>Mg(2+)</name>
        <dbReference type="ChEBI" id="CHEBI:18420"/>
    </cofactor>
</comment>
<dbReference type="InterPro" id="IPR050187">
    <property type="entry name" value="Lipid_Phosphate_FormReg"/>
</dbReference>
<feature type="compositionally biased region" description="Basic and acidic residues" evidence="11">
    <location>
        <begin position="370"/>
        <end position="383"/>
    </location>
</feature>
<dbReference type="SMART" id="SM00045">
    <property type="entry name" value="DAGKa"/>
    <property type="match status" value="1"/>
</dbReference>
<name>A0ABR9JGW4_9MICC</name>
<dbReference type="InterPro" id="IPR017438">
    <property type="entry name" value="ATP-NAD_kinase_N"/>
</dbReference>
<reference evidence="13 14" key="1">
    <citation type="submission" date="2020-10" db="EMBL/GenBank/DDBJ databases">
        <title>Sequencing the genomes of 1000 actinobacteria strains.</title>
        <authorList>
            <person name="Klenk H.-P."/>
        </authorList>
    </citation>
    <scope>NUCLEOTIDE SEQUENCE [LARGE SCALE GENOMIC DNA]</scope>
    <source>
        <strain evidence="13 14">DSM 15666</strain>
    </source>
</reference>
<keyword evidence="9" id="KW-0444">Lipid biosynthesis</keyword>
<evidence type="ECO:0000256" key="4">
    <source>
        <dbReference type="ARBA" id="ARBA00012133"/>
    </source>
</evidence>
<evidence type="ECO:0000256" key="8">
    <source>
        <dbReference type="ARBA" id="ARBA00022840"/>
    </source>
</evidence>
<dbReference type="InterPro" id="IPR045540">
    <property type="entry name" value="YegS/DAGK_C"/>
</dbReference>
<evidence type="ECO:0000256" key="1">
    <source>
        <dbReference type="ARBA" id="ARBA00001946"/>
    </source>
</evidence>
<keyword evidence="8" id="KW-0067">ATP-binding</keyword>
<dbReference type="Gene3D" id="2.60.200.40">
    <property type="match status" value="1"/>
</dbReference>
<comment type="similarity">
    <text evidence="2">Belongs to the diacylglycerol/lipid kinase family.</text>
</comment>
<dbReference type="InterPro" id="IPR000756">
    <property type="entry name" value="Diacylglycerol_kin_accessory"/>
</dbReference>
<keyword evidence="5" id="KW-0808">Transferase</keyword>
<comment type="caution">
    <text evidence="13">The sequence shown here is derived from an EMBL/GenBank/DDBJ whole genome shotgun (WGS) entry which is preliminary data.</text>
</comment>
<dbReference type="EMBL" id="JADBED010000001">
    <property type="protein sequence ID" value="MBE1525086.1"/>
    <property type="molecule type" value="Genomic_DNA"/>
</dbReference>
<dbReference type="GO" id="GO:0016301">
    <property type="term" value="F:kinase activity"/>
    <property type="evidence" value="ECO:0007669"/>
    <property type="project" value="UniProtKB-KW"/>
</dbReference>
<sequence length="404" mass="42653">MTTDTLSTLLWLALAAAAILLIAVIWLSVAQQRLRRSNAELTRDLERTAVSHSPAEHAPGRLVAVVVNTTKDSADDVVRQIHSTCSRAGMPAPLVMASSAEDPGHGMTRRALEAGAAVVVAAGGDGTVRAVAAELAGTETALGIVPLGTGNLFARNVGLPYHDLRACVDEAIHGRSHRVDTLDLVLERVGGRKEEEISLVIAGGGLDAEVMGDTREALKQRAGWLAYGEAGLRHIVGARSSVTVQLDDGAAQSHKVRSVLLANCGSLQAGMLLVPSAEFDDGHMDAVLFTPRHALDWARILAKTVTRFAADIPVMTVRQAKRARITMTEPMPFQIDGDAVGEVVSVAGTVNAHALKVNGVTVRGVQELRGEDSRAEHDVEAEPKAAQPDGPVLTEGRVTKEPRA</sequence>
<dbReference type="Proteomes" id="UP000643525">
    <property type="component" value="Unassembled WGS sequence"/>
</dbReference>
<dbReference type="Pfam" id="PF19279">
    <property type="entry name" value="YegS_C"/>
    <property type="match status" value="1"/>
</dbReference>
<organism evidence="13 14">
    <name type="scientific">Nesterenkonia lutea</name>
    <dbReference type="NCBI Taxonomy" id="272919"/>
    <lineage>
        <taxon>Bacteria</taxon>
        <taxon>Bacillati</taxon>
        <taxon>Actinomycetota</taxon>
        <taxon>Actinomycetes</taxon>
        <taxon>Micrococcales</taxon>
        <taxon>Micrococcaceae</taxon>
        <taxon>Nesterenkonia</taxon>
    </lineage>
</organism>
<keyword evidence="7 13" id="KW-0418">Kinase</keyword>
<dbReference type="InterPro" id="IPR016064">
    <property type="entry name" value="NAD/diacylglycerol_kinase_sf"/>
</dbReference>
<feature type="domain" description="DAGKc" evidence="12">
    <location>
        <begin position="58"/>
        <end position="188"/>
    </location>
</feature>
<dbReference type="PROSITE" id="PS50146">
    <property type="entry name" value="DAGK"/>
    <property type="match status" value="1"/>
</dbReference>
<dbReference type="Pfam" id="PF00781">
    <property type="entry name" value="DAGK_cat"/>
    <property type="match status" value="1"/>
</dbReference>